<name>A0A2G8RUT0_9APHY</name>
<gene>
    <name evidence="2" type="ORF">GSI_13161</name>
</gene>
<reference evidence="2 3" key="1">
    <citation type="journal article" date="2015" name="Sci. Rep.">
        <title>Chromosome-level genome map provides insights into diverse defense mechanisms in the medicinal fungus Ganoderma sinense.</title>
        <authorList>
            <person name="Zhu Y."/>
            <person name="Xu J."/>
            <person name="Sun C."/>
            <person name="Zhou S."/>
            <person name="Xu H."/>
            <person name="Nelson D.R."/>
            <person name="Qian J."/>
            <person name="Song J."/>
            <person name="Luo H."/>
            <person name="Xiang L."/>
            <person name="Li Y."/>
            <person name="Xu Z."/>
            <person name="Ji A."/>
            <person name="Wang L."/>
            <person name="Lu S."/>
            <person name="Hayward A."/>
            <person name="Sun W."/>
            <person name="Li X."/>
            <person name="Schwartz D.C."/>
            <person name="Wang Y."/>
            <person name="Chen S."/>
        </authorList>
    </citation>
    <scope>NUCLEOTIDE SEQUENCE [LARGE SCALE GENOMIC DNA]</scope>
    <source>
        <strain evidence="2 3">ZZ0214-1</strain>
    </source>
</reference>
<dbReference type="AlphaFoldDB" id="A0A2G8RUT0"/>
<accession>A0A2G8RUT0</accession>
<sequence>MGVASREPSRSQPALTNTHQQHITRKRDPARFQPLPLRATTVSLKPRPEATFVARNASTARFATTSRHLKTGYGHSVSSSTSPSSVWSDNARASAVAPSVRGAPYHRPAWRDTQGSIWSEDDFIEAYQAFFFPRPTDDHDSKGLVPTRRSTPREPNVRAQQTDGDLELTAGYVTAPSVTDSVIAATSSGTREQSPHDVRMTNVEGSDPMDWSIPHMVVTPINPQRLKDLEVAAAAGYAHTLHLQSVLPSEVPETAYAAMHPSPPAARSSYSELAHA</sequence>
<dbReference type="Proteomes" id="UP000230002">
    <property type="component" value="Unassembled WGS sequence"/>
</dbReference>
<evidence type="ECO:0000256" key="1">
    <source>
        <dbReference type="SAM" id="MobiDB-lite"/>
    </source>
</evidence>
<organism evidence="2 3">
    <name type="scientific">Ganoderma sinense ZZ0214-1</name>
    <dbReference type="NCBI Taxonomy" id="1077348"/>
    <lineage>
        <taxon>Eukaryota</taxon>
        <taxon>Fungi</taxon>
        <taxon>Dikarya</taxon>
        <taxon>Basidiomycota</taxon>
        <taxon>Agaricomycotina</taxon>
        <taxon>Agaricomycetes</taxon>
        <taxon>Polyporales</taxon>
        <taxon>Polyporaceae</taxon>
        <taxon>Ganoderma</taxon>
    </lineage>
</organism>
<protein>
    <submittedName>
        <fullName evidence="2">Uncharacterized protein</fullName>
    </submittedName>
</protein>
<feature type="region of interest" description="Disordered" evidence="1">
    <location>
        <begin position="1"/>
        <end position="33"/>
    </location>
</feature>
<evidence type="ECO:0000313" key="2">
    <source>
        <dbReference type="EMBL" id="PIL25272.1"/>
    </source>
</evidence>
<feature type="region of interest" description="Disordered" evidence="1">
    <location>
        <begin position="138"/>
        <end position="160"/>
    </location>
</feature>
<comment type="caution">
    <text evidence="2">The sequence shown here is derived from an EMBL/GenBank/DDBJ whole genome shotgun (WGS) entry which is preliminary data.</text>
</comment>
<feature type="compositionally biased region" description="Polar residues" evidence="1">
    <location>
        <begin position="10"/>
        <end position="21"/>
    </location>
</feature>
<dbReference type="EMBL" id="AYKW01000056">
    <property type="protein sequence ID" value="PIL25272.1"/>
    <property type="molecule type" value="Genomic_DNA"/>
</dbReference>
<proteinExistence type="predicted"/>
<evidence type="ECO:0000313" key="3">
    <source>
        <dbReference type="Proteomes" id="UP000230002"/>
    </source>
</evidence>
<keyword evidence="3" id="KW-1185">Reference proteome</keyword>